<reference evidence="1 2" key="1">
    <citation type="journal article" date="2019" name="Int. J. Syst. Evol. Microbiol.">
        <title>The Global Catalogue of Microorganisms (GCM) 10K type strain sequencing project: providing services to taxonomists for standard genome sequencing and annotation.</title>
        <authorList>
            <consortium name="The Broad Institute Genomics Platform"/>
            <consortium name="The Broad Institute Genome Sequencing Center for Infectious Disease"/>
            <person name="Wu L."/>
            <person name="Ma J."/>
        </authorList>
    </citation>
    <scope>NUCLEOTIDE SEQUENCE [LARGE SCALE GENOMIC DNA]</scope>
    <source>
        <strain evidence="1 2">JCM 16242</strain>
    </source>
</reference>
<proteinExistence type="predicted"/>
<dbReference type="EMBL" id="BAAAFO010000001">
    <property type="protein sequence ID" value="GAA0238435.1"/>
    <property type="molecule type" value="Genomic_DNA"/>
</dbReference>
<dbReference type="InterPro" id="IPR008878">
    <property type="entry name" value="Transposase_IS66_Orf2"/>
</dbReference>
<evidence type="ECO:0008006" key="3">
    <source>
        <dbReference type="Google" id="ProtNLM"/>
    </source>
</evidence>
<dbReference type="Proteomes" id="UP001500657">
    <property type="component" value="Unassembled WGS sequence"/>
</dbReference>
<comment type="caution">
    <text evidence="1">The sequence shown here is derived from an EMBL/GenBank/DDBJ whole genome shotgun (WGS) entry which is preliminary data.</text>
</comment>
<dbReference type="Pfam" id="PF05717">
    <property type="entry name" value="TnpB_IS66"/>
    <property type="match status" value="1"/>
</dbReference>
<name>A0ABN0U4E7_9GAMM</name>
<keyword evidence="2" id="KW-1185">Reference proteome</keyword>
<dbReference type="PANTHER" id="PTHR36455">
    <property type="match status" value="1"/>
</dbReference>
<dbReference type="PANTHER" id="PTHR36455:SF1">
    <property type="entry name" value="BLR8292 PROTEIN"/>
    <property type="match status" value="1"/>
</dbReference>
<evidence type="ECO:0000313" key="1">
    <source>
        <dbReference type="EMBL" id="GAA0238435.1"/>
    </source>
</evidence>
<dbReference type="RefSeq" id="WP_343878945.1">
    <property type="nucleotide sequence ID" value="NZ_BAAAFO010000001.1"/>
</dbReference>
<evidence type="ECO:0000313" key="2">
    <source>
        <dbReference type="Proteomes" id="UP001500657"/>
    </source>
</evidence>
<organism evidence="1 2">
    <name type="scientific">Rhodanobacter caeni</name>
    <dbReference type="NCBI Taxonomy" id="657654"/>
    <lineage>
        <taxon>Bacteria</taxon>
        <taxon>Pseudomonadati</taxon>
        <taxon>Pseudomonadota</taxon>
        <taxon>Gammaproteobacteria</taxon>
        <taxon>Lysobacterales</taxon>
        <taxon>Rhodanobacteraceae</taxon>
        <taxon>Rhodanobacter</taxon>
    </lineage>
</organism>
<protein>
    <recommendedName>
        <fullName evidence="3">Transposase</fullName>
    </recommendedName>
</protein>
<accession>A0ABN0U4E7</accession>
<gene>
    <name evidence="1" type="ORF">GCM10009126_00010</name>
</gene>
<sequence length="123" mass="13796">MSRRGKVGGFGPAVWVWWLVSGPVDFCCGADRLLVHVREVLGSEPLEGSAFVFRNRRGTRLKVLVVDAQGVWLAMRRLHRGRFVLPSTHESLCSLSRMQFAWLCAGVDWQRLSCDTSPLGKLV</sequence>
<dbReference type="NCBIfam" id="NF033819">
    <property type="entry name" value="IS66_TnpB"/>
    <property type="match status" value="1"/>
</dbReference>